<evidence type="ECO:0000313" key="1">
    <source>
        <dbReference type="EMBL" id="CAE0373850.1"/>
    </source>
</evidence>
<name>A0A7S3K6J7_9STRA</name>
<protein>
    <submittedName>
        <fullName evidence="1">Uncharacterized protein</fullName>
    </submittedName>
</protein>
<accession>A0A7S3K6J7</accession>
<organism evidence="1">
    <name type="scientific">Aureoumbra lagunensis</name>
    <dbReference type="NCBI Taxonomy" id="44058"/>
    <lineage>
        <taxon>Eukaryota</taxon>
        <taxon>Sar</taxon>
        <taxon>Stramenopiles</taxon>
        <taxon>Ochrophyta</taxon>
        <taxon>Pelagophyceae</taxon>
        <taxon>Pelagomonadales</taxon>
        <taxon>Aureoumbra</taxon>
    </lineage>
</organism>
<sequence length="312" mass="34918">MKEVDEKYAAREIDARLSEDKMKSKKYEGFQQLFMHWGEGTRIIIKWLTDFKTYAAIAASCRHMQFAAEYEAEALFELLGMQKFPVLVVQAHFIKEFRLACRRLTNLESSIQKVAPRLVKRKWTDYCGHVKNQITYTQSLDNEFAFGIDFRLGTNSLATIPAVATTHYLAGNGSPHALALLGTQTLKNNSELLSALSGKHNPTVNLHILRKSNGAQALIKFGLFVCHENKLKTDGFLSAGFGTELSIPEQILGADLPRNGFLLVSQANMNLVVENHSSLSFHIHFDIGLGPHWNSLSPQGVTFMLGNDCLFV</sequence>
<gene>
    <name evidence="1" type="ORF">ALAG00032_LOCUS14652</name>
</gene>
<dbReference type="AlphaFoldDB" id="A0A7S3K6J7"/>
<dbReference type="EMBL" id="HBIJ01022436">
    <property type="protein sequence ID" value="CAE0373850.1"/>
    <property type="molecule type" value="Transcribed_RNA"/>
</dbReference>
<reference evidence="1" key="1">
    <citation type="submission" date="2021-01" db="EMBL/GenBank/DDBJ databases">
        <authorList>
            <person name="Corre E."/>
            <person name="Pelletier E."/>
            <person name="Niang G."/>
            <person name="Scheremetjew M."/>
            <person name="Finn R."/>
            <person name="Kale V."/>
            <person name="Holt S."/>
            <person name="Cochrane G."/>
            <person name="Meng A."/>
            <person name="Brown T."/>
            <person name="Cohen L."/>
        </authorList>
    </citation>
    <scope>NUCLEOTIDE SEQUENCE</scope>
    <source>
        <strain evidence="1">CCMP1510</strain>
    </source>
</reference>
<proteinExistence type="predicted"/>